<dbReference type="PANTHER" id="PTHR11750:SF26">
    <property type="entry name" value="PROTEIN N-TERMINAL AMIDASE"/>
    <property type="match status" value="1"/>
</dbReference>
<feature type="compositionally biased region" description="Low complexity" evidence="1">
    <location>
        <begin position="204"/>
        <end position="214"/>
    </location>
</feature>
<gene>
    <name evidence="2" type="ORF">E4U43_005937</name>
</gene>
<protein>
    <submittedName>
        <fullName evidence="2">Uncharacterized protein</fullName>
    </submittedName>
</protein>
<dbReference type="GO" id="GO:0008418">
    <property type="term" value="F:protein-N-terminal asparagine amidohydrolase activity"/>
    <property type="evidence" value="ECO:0007669"/>
    <property type="project" value="InterPro"/>
</dbReference>
<accession>A0A9P7ST25</accession>
<dbReference type="AlphaFoldDB" id="A0A9P7ST25"/>
<keyword evidence="3" id="KW-1185">Reference proteome</keyword>
<dbReference type="GO" id="GO:0030163">
    <property type="term" value="P:protein catabolic process"/>
    <property type="evidence" value="ECO:0007669"/>
    <property type="project" value="TreeGrafter"/>
</dbReference>
<dbReference type="PANTHER" id="PTHR11750">
    <property type="entry name" value="PROTEIN N-TERMINAL AMIDASE"/>
    <property type="match status" value="1"/>
</dbReference>
<dbReference type="EMBL" id="SRPW01003981">
    <property type="protein sequence ID" value="KAG5985701.1"/>
    <property type="molecule type" value="Genomic_DNA"/>
</dbReference>
<proteinExistence type="predicted"/>
<organism evidence="2 3">
    <name type="scientific">Claviceps pusilla</name>
    <dbReference type="NCBI Taxonomy" id="123648"/>
    <lineage>
        <taxon>Eukaryota</taxon>
        <taxon>Fungi</taxon>
        <taxon>Dikarya</taxon>
        <taxon>Ascomycota</taxon>
        <taxon>Pezizomycotina</taxon>
        <taxon>Sordariomycetes</taxon>
        <taxon>Hypocreomycetidae</taxon>
        <taxon>Hypocreales</taxon>
        <taxon>Clavicipitaceae</taxon>
        <taxon>Claviceps</taxon>
    </lineage>
</organism>
<comment type="caution">
    <text evidence="2">The sequence shown here is derived from an EMBL/GenBank/DDBJ whole genome shotgun (WGS) entry which is preliminary data.</text>
</comment>
<evidence type="ECO:0000256" key="1">
    <source>
        <dbReference type="SAM" id="MobiDB-lite"/>
    </source>
</evidence>
<dbReference type="Proteomes" id="UP000748025">
    <property type="component" value="Unassembled WGS sequence"/>
</dbReference>
<feature type="region of interest" description="Disordered" evidence="1">
    <location>
        <begin position="198"/>
        <end position="222"/>
    </location>
</feature>
<evidence type="ECO:0000313" key="3">
    <source>
        <dbReference type="Proteomes" id="UP000748025"/>
    </source>
</evidence>
<reference evidence="2" key="1">
    <citation type="journal article" date="2020" name="bioRxiv">
        <title>Whole genome comparisons of ergot fungi reveals the divergence and evolution of species within the genus Claviceps are the result of varying mechanisms driving genome evolution and host range expansion.</title>
        <authorList>
            <person name="Wyka S.A."/>
            <person name="Mondo S.J."/>
            <person name="Liu M."/>
            <person name="Dettman J."/>
            <person name="Nalam V."/>
            <person name="Broders K.D."/>
        </authorList>
    </citation>
    <scope>NUCLEOTIDE SEQUENCE</scope>
    <source>
        <strain evidence="2">CCC 602</strain>
    </source>
</reference>
<dbReference type="GO" id="GO:0070773">
    <property type="term" value="F:protein-N-terminal glutamine amidohydrolase activity"/>
    <property type="evidence" value="ECO:0007669"/>
    <property type="project" value="InterPro"/>
</dbReference>
<feature type="region of interest" description="Disordered" evidence="1">
    <location>
        <begin position="107"/>
        <end position="182"/>
    </location>
</feature>
<sequence length="470" mass="52165">MAWLTQESPDTFNQNPEEPDLKTLIYWISRLEPLIRADSNEEFIVIFANRCGSENEATYSGTSAVVGIASGEVRVYGILGRGQSDLLVVDTCQPPFAKLVYLPEGGEDVPTEEAVGAGDDRDVMNGASSHDDARTRDEEQESQDASPRKHEVQPTTTDASALRHDESDGWSVSSERRLPAPSAADEIITAVNSLGIDDQEAHTPHTPHTPNHGRPPTDTRWMADDDSELAHVEGDDAQQPFHDPTGIIGQWVQMTQTPQDAPARPQHHQEHVGVLANGYSHTTHDDRESSDIFFSPVESEPPELSPSMSIHRRRHGHPADVPDQSKPPSDSQGRRRHHQAQLTGSLDTSDTHRRGIQSHTHRDSPTEHTLLHYGYSSQTSPTRRRPRANNSAAEDPPYQLMQHDPSTSYPGHGFGAQNQFLQGEHEIHGRRMARSSLRIDSSMTERGWVAQGKRFQQDPKTPVAMVLTSR</sequence>
<feature type="region of interest" description="Disordered" evidence="1">
    <location>
        <begin position="279"/>
        <end position="417"/>
    </location>
</feature>
<evidence type="ECO:0000313" key="2">
    <source>
        <dbReference type="EMBL" id="KAG5985701.1"/>
    </source>
</evidence>
<dbReference type="InterPro" id="IPR039703">
    <property type="entry name" value="Nta1"/>
</dbReference>
<name>A0A9P7ST25_9HYPO</name>
<feature type="compositionally biased region" description="Basic and acidic residues" evidence="1">
    <location>
        <begin position="118"/>
        <end position="137"/>
    </location>
</feature>
<dbReference type="OrthoDB" id="201515at2759"/>
<feature type="compositionally biased region" description="Basic and acidic residues" evidence="1">
    <location>
        <begin position="360"/>
        <end position="370"/>
    </location>
</feature>